<accession>A0ABP2GU10</accession>
<organism evidence="2 3">
    <name type="scientific">Actinobacillus minor 202</name>
    <dbReference type="NCBI Taxonomy" id="591023"/>
    <lineage>
        <taxon>Bacteria</taxon>
        <taxon>Pseudomonadati</taxon>
        <taxon>Pseudomonadota</taxon>
        <taxon>Gammaproteobacteria</taxon>
        <taxon>Pasteurellales</taxon>
        <taxon>Pasteurellaceae</taxon>
        <taxon>Actinobacillus</taxon>
    </lineage>
</organism>
<dbReference type="Pfam" id="PF05662">
    <property type="entry name" value="YadA_stalk"/>
    <property type="match status" value="1"/>
</dbReference>
<dbReference type="Gene3D" id="1.20.5.170">
    <property type="match status" value="1"/>
</dbReference>
<gene>
    <name evidence="2" type="ORF">AM202_04227</name>
</gene>
<reference evidence="2 3" key="1">
    <citation type="journal article" date="2010" name="Vet. Microbiol.">
        <title>Production of haemolysins by strains of the Actinobacillus minor/porcitonsillarum complex.</title>
        <authorList>
            <person name="Arya G."/>
            <person name="Niven D.F."/>
        </authorList>
    </citation>
    <scope>NUCLEOTIDE SEQUENCE [LARGE SCALE GENOMIC DNA]</scope>
    <source>
        <strain evidence="3">strain 202</strain>
    </source>
</reference>
<comment type="caution">
    <text evidence="2">The sequence shown here is derived from an EMBL/GenBank/DDBJ whole genome shotgun (WGS) entry which is preliminary data.</text>
</comment>
<dbReference type="Proteomes" id="UP000003394">
    <property type="component" value="Unassembled WGS sequence"/>
</dbReference>
<dbReference type="EMBL" id="ACFT01000131">
    <property type="protein sequence ID" value="EEV25399.1"/>
    <property type="molecule type" value="Genomic_DNA"/>
</dbReference>
<feature type="non-terminal residue" evidence="2">
    <location>
        <position position="114"/>
    </location>
</feature>
<feature type="domain" description="Trimeric autotransporter adhesin YadA-like stalk" evidence="1">
    <location>
        <begin position="2"/>
        <end position="42"/>
    </location>
</feature>
<evidence type="ECO:0000313" key="2">
    <source>
        <dbReference type="EMBL" id="EEV25399.1"/>
    </source>
</evidence>
<keyword evidence="3" id="KW-1185">Reference proteome</keyword>
<protein>
    <submittedName>
        <fullName evidence="2">Hsf</fullName>
    </submittedName>
</protein>
<evidence type="ECO:0000259" key="1">
    <source>
        <dbReference type="Pfam" id="PF05662"/>
    </source>
</evidence>
<proteinExistence type="predicted"/>
<evidence type="ECO:0000313" key="3">
    <source>
        <dbReference type="Proteomes" id="UP000003394"/>
    </source>
</evidence>
<dbReference type="InterPro" id="IPR008635">
    <property type="entry name" value="Coiled_stalk_dom"/>
</dbReference>
<name>A0ABP2GU10_9PAST</name>
<sequence>MTGVADGDISANSTEAINGSQLYNVKNELTQNAFGLKDENGKEVIQDLGTTVSVIGDGNVKTNVITKGDGTKALEVSLGSDILVGKDGKDGKDGSIGVTGKDGASVVLNGKDGS</sequence>